<organism evidence="1">
    <name type="scientific">Rhizophora mucronata</name>
    <name type="common">Asiatic mangrove</name>
    <dbReference type="NCBI Taxonomy" id="61149"/>
    <lineage>
        <taxon>Eukaryota</taxon>
        <taxon>Viridiplantae</taxon>
        <taxon>Streptophyta</taxon>
        <taxon>Embryophyta</taxon>
        <taxon>Tracheophyta</taxon>
        <taxon>Spermatophyta</taxon>
        <taxon>Magnoliopsida</taxon>
        <taxon>eudicotyledons</taxon>
        <taxon>Gunneridae</taxon>
        <taxon>Pentapetalae</taxon>
        <taxon>rosids</taxon>
        <taxon>fabids</taxon>
        <taxon>Malpighiales</taxon>
        <taxon>Rhizophoraceae</taxon>
        <taxon>Rhizophora</taxon>
    </lineage>
</organism>
<accession>A0A2P2P8A7</accession>
<protein>
    <submittedName>
        <fullName evidence="1">Uncharacterized protein</fullName>
    </submittedName>
</protein>
<evidence type="ECO:0000313" key="1">
    <source>
        <dbReference type="EMBL" id="MBX51000.1"/>
    </source>
</evidence>
<name>A0A2P2P8A7_RHIMU</name>
<proteinExistence type="predicted"/>
<reference evidence="1" key="1">
    <citation type="submission" date="2018-02" db="EMBL/GenBank/DDBJ databases">
        <title>Rhizophora mucronata_Transcriptome.</title>
        <authorList>
            <person name="Meera S.P."/>
            <person name="Sreeshan A."/>
            <person name="Augustine A."/>
        </authorList>
    </citation>
    <scope>NUCLEOTIDE SEQUENCE</scope>
    <source>
        <tissue evidence="1">Leaf</tissue>
    </source>
</reference>
<dbReference type="AlphaFoldDB" id="A0A2P2P8A7"/>
<dbReference type="EMBL" id="GGEC01070516">
    <property type="protein sequence ID" value="MBX51000.1"/>
    <property type="molecule type" value="Transcribed_RNA"/>
</dbReference>
<sequence>MSPITFNKTHSQLIFVVRCTVIFPLSHSMRHLVH</sequence>